<dbReference type="GO" id="GO:0000796">
    <property type="term" value="C:condensin complex"/>
    <property type="evidence" value="ECO:0007669"/>
    <property type="project" value="InterPro"/>
</dbReference>
<reference evidence="11 12" key="1">
    <citation type="submission" date="2021-06" db="EMBL/GenBank/DDBJ databases">
        <title>Caerostris darwini draft genome.</title>
        <authorList>
            <person name="Kono N."/>
            <person name="Arakawa K."/>
        </authorList>
    </citation>
    <scope>NUCLEOTIDE SEQUENCE [LARGE SCALE GENOMIC DNA]</scope>
</reference>
<organism evidence="11 12">
    <name type="scientific">Caerostris darwini</name>
    <dbReference type="NCBI Taxonomy" id="1538125"/>
    <lineage>
        <taxon>Eukaryota</taxon>
        <taxon>Metazoa</taxon>
        <taxon>Ecdysozoa</taxon>
        <taxon>Arthropoda</taxon>
        <taxon>Chelicerata</taxon>
        <taxon>Arachnida</taxon>
        <taxon>Araneae</taxon>
        <taxon>Araneomorphae</taxon>
        <taxon>Entelegynae</taxon>
        <taxon>Araneoidea</taxon>
        <taxon>Araneidae</taxon>
        <taxon>Caerostris</taxon>
    </lineage>
</organism>
<dbReference type="InterPro" id="IPR025977">
    <property type="entry name" value="Cnd3_C"/>
</dbReference>
<dbReference type="InterPro" id="IPR000477">
    <property type="entry name" value="RT_dom"/>
</dbReference>
<evidence type="ECO:0000256" key="4">
    <source>
        <dbReference type="ARBA" id="ARBA00022618"/>
    </source>
</evidence>
<feature type="domain" description="Nuclear condensin complex subunit 3 C-terminal" evidence="10">
    <location>
        <begin position="944"/>
        <end position="1192"/>
    </location>
</feature>
<dbReference type="PANTHER" id="PTHR14418:SF5">
    <property type="entry name" value="CONDENSIN COMPLEX SUBUNIT 3"/>
    <property type="match status" value="1"/>
</dbReference>
<keyword evidence="4" id="KW-0132">Cell division</keyword>
<evidence type="ECO:0000256" key="1">
    <source>
        <dbReference type="ARBA" id="ARBA00004286"/>
    </source>
</evidence>
<dbReference type="InterPro" id="IPR016024">
    <property type="entry name" value="ARM-type_fold"/>
</dbReference>
<dbReference type="GO" id="GO:0000793">
    <property type="term" value="C:condensed chromosome"/>
    <property type="evidence" value="ECO:0007669"/>
    <property type="project" value="TreeGrafter"/>
</dbReference>
<evidence type="ECO:0000256" key="5">
    <source>
        <dbReference type="ARBA" id="ARBA00022776"/>
    </source>
</evidence>
<comment type="caution">
    <text evidence="11">The sequence shown here is derived from an EMBL/GenBank/DDBJ whole genome shotgun (WGS) entry which is preliminary data.</text>
</comment>
<dbReference type="SUPFAM" id="SSF48371">
    <property type="entry name" value="ARM repeat"/>
    <property type="match status" value="1"/>
</dbReference>
<comment type="similarity">
    <text evidence="2">Belongs to the CND3 (condensin subunit 3) family.</text>
</comment>
<proteinExistence type="inferred from homology"/>
<comment type="subcellular location">
    <subcellularLocation>
        <location evidence="1">Chromosome</location>
    </subcellularLocation>
</comment>
<evidence type="ECO:0000313" key="11">
    <source>
        <dbReference type="EMBL" id="GIY27690.1"/>
    </source>
</evidence>
<evidence type="ECO:0000256" key="8">
    <source>
        <dbReference type="SAM" id="MobiDB-lite"/>
    </source>
</evidence>
<keyword evidence="12" id="KW-1185">Reference proteome</keyword>
<feature type="domain" description="Reverse transcriptase" evidence="9">
    <location>
        <begin position="331"/>
        <end position="445"/>
    </location>
</feature>
<evidence type="ECO:0000259" key="10">
    <source>
        <dbReference type="Pfam" id="PF12719"/>
    </source>
</evidence>
<sequence>MNAAGKEIEDLLNSSLLDLIYDASDPPTYIHYNGSGSTPDLLCVSTDLSPFTNRIVIGDPGSGHRQIIASIVIQGQKTKPHHSQRKSWNFKKADWVVFRKLTEEKLHLNNFDFSLHPSRIVSQINRAFLAYAKNSIPRGRVKAYKCFWSEKLDEIKTNRDRLRRKAEFSKSINYKEYSMKTYKFLSTLQNKRPVPKKEPIYFNGAILTSDKAVTNAFGQSYAKNQKKGPFARKMSSKIKKEIRDAEKTLNSSHDTHIVFTAPFTLEELRLAIECQRVKKSPGEDNIHVEFLKHMSDTVKNTLLCTFNRIWETGFVPAQWKRAVVIPILKKNKEPKQLSSYRPISLTSILGKTMEKLIRNRLNWYLEDRNLIVNEQAGFRKNRSTTDQVTYLSQIVKEALDNRNILTAVYVDFKSAYDTVWREKLHQKVLNAGVCGNMFKWIRSFTDQLIIFLYIIESMALQTTDKPLTVHEQLVDIFESSTIEADLTNLIKRLSDIYDSCNDKEFEISFEHLLKVTLSESKRNADVTKIFSFISEFIVNLDNKYKEAYGKESSEEVEDIMHPLLASLLTNLEQWSQASCCTVRFRSCQLLYAILTYIQDHGVGELDMNVYEAMINIVEARKLDVSSNVRVHAVRLAQFFQDPSTMNDPIIAGLCWQMQHDPNPRVRQFAVSVVAACEETIIPITNRFLYDKNANVRNAALLHICNRISPRSFTTIQRIVILKQCFSDPSPFVRNNAEQRLIPVWFRAYKDKLSRFLKDLHEGNESLDNLPFITELLQVLSKYVKIAQIVDEIGLDIDICLPKSIFSGEQVFLWRHFYHLSHKFDRLSKFSSSSEDVIDLIIKYFSNSSIEDDQTYIFNELILFLMDIIDINGSEKCEKIFPVLLDVMKNPFVSYEVMLYIVPLYINYAPKEKEEIQSDILEIIEGLLKILQFTAEEQKKSVILKCFAMASRVLAEENFITNSFQGIKSVLIYPYLESEDSEIKSQALETLSLYCLTDLKEAKLSWPIFLEAIDSDDSSLRKIILKGTLDILKCYGWEIFSDLTSTGEQQFNKVLDDLLLHVEDDEDEISIAVQGILKLFLTHHTVSPIILSKLIMFLFHPDEYLSVRKLLETFFELYGETKVGAECLCKAYLAVINILFDTNKNDVFYKVSIKKVAQKLMEYSNGFENSKNFTLEDNFKDLLVLKLTKKFLKKPWRLPASDLYVVCSNAIPGNLNKLTNLFERVKGIIESLQSAVFQQKNTYTKRTVNQFTKYLKKIKVTMNMVAVLPTLEKTNDDPPPLERQLFTDSYEEANSLKSDSESSSPELNTESSLTDYPSENNSTSLQESSLKEDKTLPIKTPAKGKTPLNGKLSLASKTPLSMTDSRKIRTPLPSKTPVTRKTPARSSRKTPLPVKISSDEDDFQ</sequence>
<dbReference type="GO" id="GO:0051301">
    <property type="term" value="P:cell division"/>
    <property type="evidence" value="ECO:0007669"/>
    <property type="project" value="UniProtKB-KW"/>
</dbReference>
<dbReference type="Pfam" id="PF00078">
    <property type="entry name" value="RVT_1"/>
    <property type="match status" value="1"/>
</dbReference>
<feature type="compositionally biased region" description="Polar residues" evidence="8">
    <location>
        <begin position="1304"/>
        <end position="1327"/>
    </location>
</feature>
<dbReference type="EMBL" id="BPLQ01007073">
    <property type="protein sequence ID" value="GIY27690.1"/>
    <property type="molecule type" value="Genomic_DNA"/>
</dbReference>
<evidence type="ECO:0000256" key="7">
    <source>
        <dbReference type="ARBA" id="ARBA00023306"/>
    </source>
</evidence>
<keyword evidence="3" id="KW-0158">Chromosome</keyword>
<dbReference type="GO" id="GO:0007076">
    <property type="term" value="P:mitotic chromosome condensation"/>
    <property type="evidence" value="ECO:0007669"/>
    <property type="project" value="InterPro"/>
</dbReference>
<dbReference type="CDD" id="cd01650">
    <property type="entry name" value="RT_nLTR_like"/>
    <property type="match status" value="1"/>
</dbReference>
<dbReference type="Gene3D" id="3.60.10.10">
    <property type="entry name" value="Endonuclease/exonuclease/phosphatase"/>
    <property type="match status" value="1"/>
</dbReference>
<protein>
    <submittedName>
        <fullName evidence="11">Condensin complex subunit 3</fullName>
    </submittedName>
</protein>
<evidence type="ECO:0000256" key="6">
    <source>
        <dbReference type="ARBA" id="ARBA00023067"/>
    </source>
</evidence>
<evidence type="ECO:0000259" key="9">
    <source>
        <dbReference type="Pfam" id="PF00078"/>
    </source>
</evidence>
<dbReference type="Pfam" id="PF12719">
    <property type="entry name" value="Cnd3"/>
    <property type="match status" value="1"/>
</dbReference>
<dbReference type="InterPro" id="IPR027165">
    <property type="entry name" value="CND3"/>
</dbReference>
<keyword evidence="7" id="KW-0131">Cell cycle</keyword>
<name>A0AAV4S134_9ARAC</name>
<dbReference type="Gene3D" id="1.25.10.10">
    <property type="entry name" value="Leucine-rich Repeat Variant"/>
    <property type="match status" value="2"/>
</dbReference>
<keyword evidence="6" id="KW-0226">DNA condensation</keyword>
<dbReference type="InterPro" id="IPR036691">
    <property type="entry name" value="Endo/exonu/phosph_ase_sf"/>
</dbReference>
<keyword evidence="5" id="KW-0498">Mitosis</keyword>
<dbReference type="Proteomes" id="UP001054837">
    <property type="component" value="Unassembled WGS sequence"/>
</dbReference>
<evidence type="ECO:0000256" key="2">
    <source>
        <dbReference type="ARBA" id="ARBA00006533"/>
    </source>
</evidence>
<evidence type="ECO:0000256" key="3">
    <source>
        <dbReference type="ARBA" id="ARBA00022454"/>
    </source>
</evidence>
<feature type="compositionally biased region" description="Low complexity" evidence="8">
    <location>
        <begin position="1294"/>
        <end position="1303"/>
    </location>
</feature>
<dbReference type="InterPro" id="IPR011989">
    <property type="entry name" value="ARM-like"/>
</dbReference>
<gene>
    <name evidence="11" type="primary">NCAPG</name>
    <name evidence="11" type="ORF">CDAR_237761</name>
</gene>
<accession>A0AAV4S134</accession>
<dbReference type="PANTHER" id="PTHR14418">
    <property type="entry name" value="CONDENSIN COMPLEX SUBUNIT 3-RELATED"/>
    <property type="match status" value="1"/>
</dbReference>
<feature type="region of interest" description="Disordered" evidence="8">
    <location>
        <begin position="1291"/>
        <end position="1403"/>
    </location>
</feature>
<evidence type="ECO:0000313" key="12">
    <source>
        <dbReference type="Proteomes" id="UP001054837"/>
    </source>
</evidence>